<keyword evidence="1" id="KW-1133">Transmembrane helix</keyword>
<accession>A0A917N0R7</accession>
<reference evidence="2" key="2">
    <citation type="submission" date="2020-09" db="EMBL/GenBank/DDBJ databases">
        <authorList>
            <person name="Sun Q."/>
            <person name="Sedlacek I."/>
        </authorList>
    </citation>
    <scope>NUCLEOTIDE SEQUENCE</scope>
    <source>
        <strain evidence="2">CCM 8711</strain>
    </source>
</reference>
<dbReference type="EMBL" id="BMDO01000002">
    <property type="protein sequence ID" value="GGI50103.1"/>
    <property type="molecule type" value="Genomic_DNA"/>
</dbReference>
<keyword evidence="3" id="KW-1185">Reference proteome</keyword>
<evidence type="ECO:0000313" key="2">
    <source>
        <dbReference type="EMBL" id="GGI50103.1"/>
    </source>
</evidence>
<feature type="transmembrane region" description="Helical" evidence="1">
    <location>
        <begin position="29"/>
        <end position="52"/>
    </location>
</feature>
<gene>
    <name evidence="2" type="ORF">GCM10011425_13150</name>
</gene>
<name>A0A917N0R7_9SPHI</name>
<feature type="transmembrane region" description="Helical" evidence="1">
    <location>
        <begin position="167"/>
        <end position="188"/>
    </location>
</feature>
<comment type="caution">
    <text evidence="2">The sequence shown here is derived from an EMBL/GenBank/DDBJ whole genome shotgun (WGS) entry which is preliminary data.</text>
</comment>
<protein>
    <submittedName>
        <fullName evidence="2">Uncharacterized protein</fullName>
    </submittedName>
</protein>
<feature type="transmembrane region" description="Helical" evidence="1">
    <location>
        <begin position="64"/>
        <end position="82"/>
    </location>
</feature>
<keyword evidence="1" id="KW-0812">Transmembrane</keyword>
<organism evidence="2 3">
    <name type="scientific">Mucilaginibacter galii</name>
    <dbReference type="NCBI Taxonomy" id="2005073"/>
    <lineage>
        <taxon>Bacteria</taxon>
        <taxon>Pseudomonadati</taxon>
        <taxon>Bacteroidota</taxon>
        <taxon>Sphingobacteriia</taxon>
        <taxon>Sphingobacteriales</taxon>
        <taxon>Sphingobacteriaceae</taxon>
        <taxon>Mucilaginibacter</taxon>
    </lineage>
</organism>
<evidence type="ECO:0000256" key="1">
    <source>
        <dbReference type="SAM" id="Phobius"/>
    </source>
</evidence>
<dbReference type="AlphaFoldDB" id="A0A917N0R7"/>
<feature type="transmembrane region" description="Helical" evidence="1">
    <location>
        <begin position="194"/>
        <end position="215"/>
    </location>
</feature>
<proteinExistence type="predicted"/>
<dbReference type="Proteomes" id="UP000662074">
    <property type="component" value="Unassembled WGS sequence"/>
</dbReference>
<keyword evidence="1" id="KW-0472">Membrane</keyword>
<evidence type="ECO:0000313" key="3">
    <source>
        <dbReference type="Proteomes" id="UP000662074"/>
    </source>
</evidence>
<sequence length="304" mass="35684">MPLIQENSNNLSVMEVVRKGKSTLLFPRILFTFGLILFVFIGWMFFTILSNATLKDAGFVSKFGLFWIVTFIPFNLLPFWFWSRRTTRWKLWAFNNVNNVHELKHFARRAALYANYGSFLDRITIQTKTEREQWAKLQSKFKRTDVFEDDVEVPAETVVYYSTAVRLLNIIFFLVIGGIGFFITQAAFNPRMDKWVALPGIGIMVWMLYLLFTMIRDVIQHKPQMILSNKGIETIKDGLQSWDVIFNEHLTPGNRRDMGWILRYNYAGGSTRIDIGHYAINHENLDHLLMAYRGRYNEGKRKTH</sequence>
<reference evidence="2" key="1">
    <citation type="journal article" date="2014" name="Int. J. Syst. Evol. Microbiol.">
        <title>Complete genome sequence of Corynebacterium casei LMG S-19264T (=DSM 44701T), isolated from a smear-ripened cheese.</title>
        <authorList>
            <consortium name="US DOE Joint Genome Institute (JGI-PGF)"/>
            <person name="Walter F."/>
            <person name="Albersmeier A."/>
            <person name="Kalinowski J."/>
            <person name="Ruckert C."/>
        </authorList>
    </citation>
    <scope>NUCLEOTIDE SEQUENCE</scope>
    <source>
        <strain evidence="2">CCM 8711</strain>
    </source>
</reference>
<dbReference type="RefSeq" id="WP_188414952.1">
    <property type="nucleotide sequence ID" value="NZ_BMDO01000002.1"/>
</dbReference>